<dbReference type="Pfam" id="PF02578">
    <property type="entry name" value="Cu-oxidase_4"/>
    <property type="match status" value="1"/>
</dbReference>
<dbReference type="OrthoDB" id="4279at2"/>
<dbReference type="InterPro" id="IPR038371">
    <property type="entry name" value="Cu_polyphenol_OxRdtase_sf"/>
</dbReference>
<comment type="cofactor">
    <cofactor evidence="2">
        <name>Zn(2+)</name>
        <dbReference type="ChEBI" id="CHEBI:29105"/>
    </cofactor>
</comment>
<evidence type="ECO:0000256" key="5">
    <source>
        <dbReference type="ARBA" id="ARBA00022679"/>
    </source>
</evidence>
<keyword evidence="5" id="KW-0808">Transferase</keyword>
<evidence type="ECO:0000256" key="8">
    <source>
        <dbReference type="ARBA" id="ARBA00022833"/>
    </source>
</evidence>
<evidence type="ECO:0000256" key="10">
    <source>
        <dbReference type="ARBA" id="ARBA00048968"/>
    </source>
</evidence>
<evidence type="ECO:0000313" key="13">
    <source>
        <dbReference type="EMBL" id="TSB46335.1"/>
    </source>
</evidence>
<evidence type="ECO:0000313" key="14">
    <source>
        <dbReference type="Proteomes" id="UP000318521"/>
    </source>
</evidence>
<keyword evidence="14" id="KW-1185">Reference proteome</keyword>
<gene>
    <name evidence="13" type="primary">pgeF</name>
    <name evidence="13" type="ORF">FN960_11030</name>
</gene>
<dbReference type="GO" id="GO:0016787">
    <property type="term" value="F:hydrolase activity"/>
    <property type="evidence" value="ECO:0007669"/>
    <property type="project" value="UniProtKB-KW"/>
</dbReference>
<dbReference type="EMBL" id="VLXZ01000006">
    <property type="protein sequence ID" value="TSB46335.1"/>
    <property type="molecule type" value="Genomic_DNA"/>
</dbReference>
<comment type="catalytic activity">
    <reaction evidence="9">
        <text>adenosine + H2O + H(+) = inosine + NH4(+)</text>
        <dbReference type="Rhea" id="RHEA:24408"/>
        <dbReference type="ChEBI" id="CHEBI:15377"/>
        <dbReference type="ChEBI" id="CHEBI:15378"/>
        <dbReference type="ChEBI" id="CHEBI:16335"/>
        <dbReference type="ChEBI" id="CHEBI:17596"/>
        <dbReference type="ChEBI" id="CHEBI:28938"/>
        <dbReference type="EC" id="3.5.4.4"/>
    </reaction>
    <physiologicalReaction direction="left-to-right" evidence="9">
        <dbReference type="Rhea" id="RHEA:24409"/>
    </physiologicalReaction>
</comment>
<dbReference type="PANTHER" id="PTHR30616:SF2">
    <property type="entry name" value="PURINE NUCLEOSIDE PHOSPHORYLASE LACC1"/>
    <property type="match status" value="1"/>
</dbReference>
<proteinExistence type="inferred from homology"/>
<evidence type="ECO:0000256" key="4">
    <source>
        <dbReference type="ARBA" id="ARBA00007353"/>
    </source>
</evidence>
<evidence type="ECO:0000256" key="2">
    <source>
        <dbReference type="ARBA" id="ARBA00001947"/>
    </source>
</evidence>
<evidence type="ECO:0000256" key="9">
    <source>
        <dbReference type="ARBA" id="ARBA00047989"/>
    </source>
</evidence>
<comment type="function">
    <text evidence="3">Purine nucleoside enzyme that catalyzes the phosphorolysis of adenosine and inosine nucleosides, yielding D-ribose 1-phosphate and the respective free bases, adenine and hypoxanthine. Also catalyzes the phosphorolysis of S-methyl-5'-thioadenosine into adenine and S-methyl-5-thio-alpha-D-ribose 1-phosphate. Also has adenosine deaminase activity.</text>
</comment>
<dbReference type="Gene3D" id="3.60.140.10">
    <property type="entry name" value="CNF1/YfiH-like putative cysteine hydrolases"/>
    <property type="match status" value="1"/>
</dbReference>
<sequence>MNSDQHLHPISPSFLEATVLKEKQLGLVAGFTTRHGGFSEAPYHSMNMGLHVGDADETVIRNRRKLADETGFPLSSWVVAEQVHGSVIKKVSAVDVGSGTTQLDTAIAGTDGIYTRDKDILLTSLYADCVPLFFVAPSHQTIGLAHAGWKGTVGLIGPKMIQTWQNQEQISSNDIFVLIGPSISGDEYEVNDVVIESVNSCITDSMEKPYTSKANGRFNLDLKQLNKSLLIEAGVPKENIYTSSICTLLDKRMFSHRGDGGKTGRMMSILGQRSFEV</sequence>
<dbReference type="InterPro" id="IPR003730">
    <property type="entry name" value="Cu_polyphenol_OxRdtase"/>
</dbReference>
<keyword evidence="7" id="KW-0378">Hydrolase</keyword>
<evidence type="ECO:0000256" key="7">
    <source>
        <dbReference type="ARBA" id="ARBA00022801"/>
    </source>
</evidence>
<dbReference type="CDD" id="cd16833">
    <property type="entry name" value="YfiH"/>
    <property type="match status" value="1"/>
</dbReference>
<evidence type="ECO:0000256" key="3">
    <source>
        <dbReference type="ARBA" id="ARBA00003215"/>
    </source>
</evidence>
<dbReference type="NCBIfam" id="TIGR00726">
    <property type="entry name" value="peptidoglycan editing factor PgeF"/>
    <property type="match status" value="1"/>
</dbReference>
<comment type="caution">
    <text evidence="13">The sequence shown here is derived from an EMBL/GenBank/DDBJ whole genome shotgun (WGS) entry which is preliminary data.</text>
</comment>
<keyword evidence="8" id="KW-0862">Zinc</keyword>
<comment type="catalytic activity">
    <reaction evidence="1">
        <text>inosine + phosphate = alpha-D-ribose 1-phosphate + hypoxanthine</text>
        <dbReference type="Rhea" id="RHEA:27646"/>
        <dbReference type="ChEBI" id="CHEBI:17368"/>
        <dbReference type="ChEBI" id="CHEBI:17596"/>
        <dbReference type="ChEBI" id="CHEBI:43474"/>
        <dbReference type="ChEBI" id="CHEBI:57720"/>
        <dbReference type="EC" id="2.4.2.1"/>
    </reaction>
    <physiologicalReaction direction="left-to-right" evidence="1">
        <dbReference type="Rhea" id="RHEA:27647"/>
    </physiologicalReaction>
</comment>
<evidence type="ECO:0000256" key="1">
    <source>
        <dbReference type="ARBA" id="ARBA00000553"/>
    </source>
</evidence>
<dbReference type="InterPro" id="IPR011324">
    <property type="entry name" value="Cytotoxic_necrot_fac-like_cat"/>
</dbReference>
<evidence type="ECO:0000256" key="11">
    <source>
        <dbReference type="ARBA" id="ARBA00049893"/>
    </source>
</evidence>
<evidence type="ECO:0000256" key="12">
    <source>
        <dbReference type="RuleBase" id="RU361274"/>
    </source>
</evidence>
<dbReference type="PANTHER" id="PTHR30616">
    <property type="entry name" value="UNCHARACTERIZED PROTEIN YFIH"/>
    <property type="match status" value="1"/>
</dbReference>
<organism evidence="13 14">
    <name type="scientific">Alkalicoccobacillus porphyridii</name>
    <dbReference type="NCBI Taxonomy" id="2597270"/>
    <lineage>
        <taxon>Bacteria</taxon>
        <taxon>Bacillati</taxon>
        <taxon>Bacillota</taxon>
        <taxon>Bacilli</taxon>
        <taxon>Bacillales</taxon>
        <taxon>Bacillaceae</taxon>
        <taxon>Alkalicoccobacillus</taxon>
    </lineage>
</organism>
<protein>
    <recommendedName>
        <fullName evidence="12">Purine nucleoside phosphorylase</fullName>
    </recommendedName>
</protein>
<dbReference type="Proteomes" id="UP000318521">
    <property type="component" value="Unassembled WGS sequence"/>
</dbReference>
<reference evidence="13 14" key="1">
    <citation type="submission" date="2019-07" db="EMBL/GenBank/DDBJ databases">
        <authorList>
            <person name="Park Y.J."/>
            <person name="Jeong S.E."/>
            <person name="Jung H.S."/>
        </authorList>
    </citation>
    <scope>NUCLEOTIDE SEQUENCE [LARGE SCALE GENOMIC DNA]</scope>
    <source>
        <strain evidence="14">P16(2019)</strain>
    </source>
</reference>
<comment type="similarity">
    <text evidence="4 12">Belongs to the purine nucleoside phosphorylase YfiH/LACC1 family.</text>
</comment>
<dbReference type="GO" id="GO:0005507">
    <property type="term" value="F:copper ion binding"/>
    <property type="evidence" value="ECO:0007669"/>
    <property type="project" value="TreeGrafter"/>
</dbReference>
<comment type="catalytic activity">
    <reaction evidence="10">
        <text>adenosine + phosphate = alpha-D-ribose 1-phosphate + adenine</text>
        <dbReference type="Rhea" id="RHEA:27642"/>
        <dbReference type="ChEBI" id="CHEBI:16335"/>
        <dbReference type="ChEBI" id="CHEBI:16708"/>
        <dbReference type="ChEBI" id="CHEBI:43474"/>
        <dbReference type="ChEBI" id="CHEBI:57720"/>
        <dbReference type="EC" id="2.4.2.1"/>
    </reaction>
    <physiologicalReaction direction="left-to-right" evidence="10">
        <dbReference type="Rhea" id="RHEA:27643"/>
    </physiologicalReaction>
</comment>
<dbReference type="GO" id="GO:0017061">
    <property type="term" value="F:S-methyl-5-thioadenosine phosphorylase activity"/>
    <property type="evidence" value="ECO:0007669"/>
    <property type="project" value="UniProtKB-EC"/>
</dbReference>
<dbReference type="AlphaFoldDB" id="A0A553ZY45"/>
<dbReference type="RefSeq" id="WP_143848782.1">
    <property type="nucleotide sequence ID" value="NZ_VLXZ01000006.1"/>
</dbReference>
<evidence type="ECO:0000256" key="6">
    <source>
        <dbReference type="ARBA" id="ARBA00022723"/>
    </source>
</evidence>
<name>A0A553ZY45_9BACI</name>
<keyword evidence="6" id="KW-0479">Metal-binding</keyword>
<comment type="catalytic activity">
    <reaction evidence="11">
        <text>S-methyl-5'-thioadenosine + phosphate = 5-(methylsulfanyl)-alpha-D-ribose 1-phosphate + adenine</text>
        <dbReference type="Rhea" id="RHEA:11852"/>
        <dbReference type="ChEBI" id="CHEBI:16708"/>
        <dbReference type="ChEBI" id="CHEBI:17509"/>
        <dbReference type="ChEBI" id="CHEBI:43474"/>
        <dbReference type="ChEBI" id="CHEBI:58533"/>
        <dbReference type="EC" id="2.4.2.28"/>
    </reaction>
    <physiologicalReaction direction="left-to-right" evidence="11">
        <dbReference type="Rhea" id="RHEA:11853"/>
    </physiologicalReaction>
</comment>
<dbReference type="SUPFAM" id="SSF64438">
    <property type="entry name" value="CNF1/YfiH-like putative cysteine hydrolases"/>
    <property type="match status" value="1"/>
</dbReference>
<accession>A0A553ZY45</accession>